<evidence type="ECO:0000313" key="2">
    <source>
        <dbReference type="EMBL" id="EEC13742.1"/>
    </source>
</evidence>
<organism>
    <name type="scientific">Ixodes scapularis</name>
    <name type="common">Black-legged tick</name>
    <name type="synonym">Deer tick</name>
    <dbReference type="NCBI Taxonomy" id="6945"/>
    <lineage>
        <taxon>Eukaryota</taxon>
        <taxon>Metazoa</taxon>
        <taxon>Ecdysozoa</taxon>
        <taxon>Arthropoda</taxon>
        <taxon>Chelicerata</taxon>
        <taxon>Arachnida</taxon>
        <taxon>Acari</taxon>
        <taxon>Parasitiformes</taxon>
        <taxon>Ixodida</taxon>
        <taxon>Ixodoidea</taxon>
        <taxon>Ixodidae</taxon>
        <taxon>Ixodinae</taxon>
        <taxon>Ixodes</taxon>
    </lineage>
</organism>
<sequence>MAGFILFAYLRLHCQVWKPWNPVATRPTGSSCARAHRPVRGNPSVIHGLNLIRLRGEFIATVETTRWGRHPPLLLVRCSSGLNYIPSFLRCLRRHTYTRFAIGRGVRGRARWTLGAAPRLGDPSSPLGGLLSSARPRRRGVAVAAGRVPSPSPETAESPARGLRKSGCQEPLE</sequence>
<dbReference type="EMBL" id="DS855484">
    <property type="protein sequence ID" value="EEC13742.1"/>
    <property type="molecule type" value="Genomic_DNA"/>
</dbReference>
<dbReference type="VEuPathDB" id="VectorBase:ISCW010866"/>
<reference evidence="2 4" key="1">
    <citation type="submission" date="2008-03" db="EMBL/GenBank/DDBJ databases">
        <title>Annotation of Ixodes scapularis.</title>
        <authorList>
            <consortium name="Ixodes scapularis Genome Project Consortium"/>
            <person name="Caler E."/>
            <person name="Hannick L.I."/>
            <person name="Bidwell S."/>
            <person name="Joardar V."/>
            <person name="Thiagarajan M."/>
            <person name="Amedeo P."/>
            <person name="Galinsky K.J."/>
            <person name="Schobel S."/>
            <person name="Inman J."/>
            <person name="Hostetler J."/>
            <person name="Miller J."/>
            <person name="Hammond M."/>
            <person name="Megy K."/>
            <person name="Lawson D."/>
            <person name="Kodira C."/>
            <person name="Sutton G."/>
            <person name="Meyer J."/>
            <person name="Hill C.A."/>
            <person name="Birren B."/>
            <person name="Nene V."/>
            <person name="Collins F."/>
            <person name="Alarcon-Chaidez F."/>
            <person name="Wikel S."/>
            <person name="Strausberg R."/>
        </authorList>
    </citation>
    <scope>NUCLEOTIDE SEQUENCE [LARGE SCALE GENOMIC DNA]</scope>
    <source>
        <strain evidence="4">Wikel</strain>
        <strain evidence="2">Wikel colony</strain>
    </source>
</reference>
<dbReference type="EnsemblMetazoa" id="ISCW010866-RA">
    <property type="protein sequence ID" value="ISCW010866-PA"/>
    <property type="gene ID" value="ISCW010866"/>
</dbReference>
<dbReference type="InParanoid" id="B7Q4H0"/>
<keyword evidence="4" id="KW-1185">Reference proteome</keyword>
<dbReference type="AlphaFoldDB" id="B7Q4H0"/>
<feature type="compositionally biased region" description="Low complexity" evidence="1">
    <location>
        <begin position="125"/>
        <end position="134"/>
    </location>
</feature>
<evidence type="ECO:0000256" key="1">
    <source>
        <dbReference type="SAM" id="MobiDB-lite"/>
    </source>
</evidence>
<dbReference type="PaxDb" id="6945-B7Q4H0"/>
<evidence type="ECO:0000313" key="3">
    <source>
        <dbReference type="EnsemblMetazoa" id="ISCW010866-PA"/>
    </source>
</evidence>
<feature type="compositionally biased region" description="Low complexity" evidence="1">
    <location>
        <begin position="141"/>
        <end position="160"/>
    </location>
</feature>
<gene>
    <name evidence="2" type="ORF">IscW_ISCW010866</name>
</gene>
<protein>
    <submittedName>
        <fullName evidence="2 3">Uncharacterized protein</fullName>
    </submittedName>
</protein>
<proteinExistence type="predicted"/>
<dbReference type="Proteomes" id="UP000001555">
    <property type="component" value="Unassembled WGS sequence"/>
</dbReference>
<reference evidence="3" key="2">
    <citation type="submission" date="2020-05" db="UniProtKB">
        <authorList>
            <consortium name="EnsemblMetazoa"/>
        </authorList>
    </citation>
    <scope>IDENTIFICATION</scope>
    <source>
        <strain evidence="3">wikel</strain>
    </source>
</reference>
<dbReference type="VEuPathDB" id="VectorBase:ISCI010866"/>
<dbReference type="EMBL" id="ABJB010824180">
    <property type="status" value="NOT_ANNOTATED_CDS"/>
    <property type="molecule type" value="Genomic_DNA"/>
</dbReference>
<accession>B7Q4H0</accession>
<evidence type="ECO:0000313" key="4">
    <source>
        <dbReference type="Proteomes" id="UP000001555"/>
    </source>
</evidence>
<feature type="region of interest" description="Disordered" evidence="1">
    <location>
        <begin position="125"/>
        <end position="173"/>
    </location>
</feature>
<name>B7Q4H0_IXOSC</name>
<dbReference type="HOGENOM" id="CLU_1549347_0_0_1"/>